<dbReference type="RefSeq" id="WP_017490427.1">
    <property type="nucleotide sequence ID" value="NZ_CP049603.1"/>
</dbReference>
<dbReference type="EMBL" id="MRWE01000042">
    <property type="protein sequence ID" value="ORJ23810.1"/>
    <property type="molecule type" value="Genomic_DNA"/>
</dbReference>
<gene>
    <name evidence="1" type="ORF">BS640_19510</name>
</gene>
<organism evidence="1 2">
    <name type="scientific">Rouxiella badensis</name>
    <dbReference type="NCBI Taxonomy" id="1646377"/>
    <lineage>
        <taxon>Bacteria</taxon>
        <taxon>Pseudomonadati</taxon>
        <taxon>Pseudomonadota</taxon>
        <taxon>Gammaproteobacteria</taxon>
        <taxon>Enterobacterales</taxon>
        <taxon>Yersiniaceae</taxon>
        <taxon>Rouxiella</taxon>
    </lineage>
</organism>
<name>A0A1X0WAK7_9GAMM</name>
<accession>A0A1X0WAK7</accession>
<proteinExistence type="predicted"/>
<sequence>MNVYFFNWSTSYEQTMVRYLVKNYGVKNVFTPRKIHRLHQKFKFLGLTSSRIAKSHIAKKLNDIKSDDLLITHDSNIFFGVNKDVIKHLDCKKILLLRNPVSREFVDSAASLFDKIYTFEEGRSLELGVDYLPQFLPVGYKEAKTYDAFKLEARQPRCFFLGRDKGRIAYLTQLAERLEKAGCEIDFSIVKDKTSQGESPYYVDQEFEYSYSFLKTVMSDVVVDIVQQGQTGFTLRILEAIFLNKKVITNNAELAHSEFYSPERVFILGSREWQEISAFLAGNPVPLDPDLLYKYSPDNMLNTITESLGDAALAH</sequence>
<evidence type="ECO:0000313" key="1">
    <source>
        <dbReference type="EMBL" id="ORJ23810.1"/>
    </source>
</evidence>
<evidence type="ECO:0000313" key="2">
    <source>
        <dbReference type="Proteomes" id="UP000192536"/>
    </source>
</evidence>
<keyword evidence="2" id="KW-1185">Reference proteome</keyword>
<reference evidence="1 2" key="1">
    <citation type="journal article" date="2017" name="Int. J. Syst. Evol. Microbiol.">
        <title>Rouxiella badensis sp. nov. and Rouxiella silvae sp. nov. isolated from peat bog soil in Germany and emendation of the genus description.</title>
        <authorList>
            <person name="Le Fleche-Mateos A."/>
            <person name="Kugler J.H."/>
            <person name="Hansen S.H."/>
            <person name="Syldatk C."/>
            <person name="Hausmann R."/>
            <person name="Lomprez F."/>
            <person name="Vandenbogaert M."/>
            <person name="Manuguerra J.C."/>
            <person name="Grimont P.A."/>
        </authorList>
    </citation>
    <scope>NUCLEOTIDE SEQUENCE [LARGE SCALE GENOMIC DNA]</scope>
    <source>
        <strain evidence="1 2">DSM 100043</strain>
    </source>
</reference>
<comment type="caution">
    <text evidence="1">The sequence shown here is derived from an EMBL/GenBank/DDBJ whole genome shotgun (WGS) entry which is preliminary data.</text>
</comment>
<dbReference type="Proteomes" id="UP000192536">
    <property type="component" value="Unassembled WGS sequence"/>
</dbReference>
<dbReference type="STRING" id="1646377.BS640_19510"/>
<protein>
    <recommendedName>
        <fullName evidence="3">Lipopolysaccharide biosynthesis protein</fullName>
    </recommendedName>
</protein>
<evidence type="ECO:0008006" key="3">
    <source>
        <dbReference type="Google" id="ProtNLM"/>
    </source>
</evidence>
<dbReference type="GeneID" id="93568190"/>
<dbReference type="AlphaFoldDB" id="A0A1X0WAK7"/>